<feature type="region of interest" description="Disordered" evidence="1">
    <location>
        <begin position="47"/>
        <end position="70"/>
    </location>
</feature>
<gene>
    <name evidence="3" type="ORF">ADUPG1_000472</name>
</gene>
<dbReference type="InterPro" id="IPR050164">
    <property type="entry name" value="Peptidase_C19"/>
</dbReference>
<sequence>MADEENIQFLIGMTGGRLFREQIEIVLRECGGNTELAASRVLSMLEGGEAPPAPTTYTPPNNYGGQQSPGKKISALEERQMRNPRCIKKDLMSLKENFVTDEGRKDMESFEKQKRFSRKDIHIPCGFLNVGLNCYVNAVLQVLYATPSFRELLLTHIVPNVEDITSRDLTENEETQLKSMNCLQQIITEQQMSSKTVVDVSPFLVSIGARREQGDVQEAFMVVLDIIEQAYHVIDDKVAIKKLHDLKDMKIDIWQKSLLKSSLPASDGSIPHEEGESHELTTPDHKIKTKATRTDAINTLFVLPKFRDLYTALCRLCGVYDSVVKWWEESTDVAVAAATAAATAATTTSGSDNDEGSSLPKKKEEEEEDQAFLIPI</sequence>
<protein>
    <recommendedName>
        <fullName evidence="2">USP domain-containing protein</fullName>
    </recommendedName>
</protein>
<organism evidence="3 4">
    <name type="scientific">Aduncisulcus paluster</name>
    <dbReference type="NCBI Taxonomy" id="2918883"/>
    <lineage>
        <taxon>Eukaryota</taxon>
        <taxon>Metamonada</taxon>
        <taxon>Carpediemonas-like organisms</taxon>
        <taxon>Aduncisulcus</taxon>
    </lineage>
</organism>
<feature type="compositionally biased region" description="Basic and acidic residues" evidence="1">
    <location>
        <begin position="270"/>
        <end position="286"/>
    </location>
</feature>
<evidence type="ECO:0000256" key="1">
    <source>
        <dbReference type="SAM" id="MobiDB-lite"/>
    </source>
</evidence>
<dbReference type="InterPro" id="IPR028889">
    <property type="entry name" value="USP"/>
</dbReference>
<dbReference type="PROSITE" id="PS50235">
    <property type="entry name" value="USP_3"/>
    <property type="match status" value="1"/>
</dbReference>
<name>A0ABQ5KAF6_9EUKA</name>
<comment type="caution">
    <text evidence="3">The sequence shown here is derived from an EMBL/GenBank/DDBJ whole genome shotgun (WGS) entry which is preliminary data.</text>
</comment>
<feature type="region of interest" description="Disordered" evidence="1">
    <location>
        <begin position="341"/>
        <end position="376"/>
    </location>
</feature>
<evidence type="ECO:0000313" key="4">
    <source>
        <dbReference type="Proteomes" id="UP001057375"/>
    </source>
</evidence>
<evidence type="ECO:0000259" key="2">
    <source>
        <dbReference type="PROSITE" id="PS50235"/>
    </source>
</evidence>
<proteinExistence type="predicted"/>
<dbReference type="InterPro" id="IPR038765">
    <property type="entry name" value="Papain-like_cys_pep_sf"/>
</dbReference>
<accession>A0ABQ5KAF6</accession>
<dbReference type="Gene3D" id="3.90.70.10">
    <property type="entry name" value="Cysteine proteinases"/>
    <property type="match status" value="1"/>
</dbReference>
<dbReference type="SUPFAM" id="SSF54001">
    <property type="entry name" value="Cysteine proteinases"/>
    <property type="match status" value="1"/>
</dbReference>
<reference evidence="3" key="1">
    <citation type="submission" date="2022-03" db="EMBL/GenBank/DDBJ databases">
        <title>Draft genome sequence of Aduncisulcus paluster, a free-living microaerophilic Fornicata.</title>
        <authorList>
            <person name="Yuyama I."/>
            <person name="Kume K."/>
            <person name="Tamura T."/>
            <person name="Inagaki Y."/>
            <person name="Hashimoto T."/>
        </authorList>
    </citation>
    <scope>NUCLEOTIDE SEQUENCE</scope>
    <source>
        <strain evidence="3">NY0171</strain>
    </source>
</reference>
<dbReference type="PANTHER" id="PTHR24006">
    <property type="entry name" value="UBIQUITIN CARBOXYL-TERMINAL HYDROLASE"/>
    <property type="match status" value="1"/>
</dbReference>
<dbReference type="Proteomes" id="UP001057375">
    <property type="component" value="Unassembled WGS sequence"/>
</dbReference>
<dbReference type="EMBL" id="BQXS01000166">
    <property type="protein sequence ID" value="GKT28160.1"/>
    <property type="molecule type" value="Genomic_DNA"/>
</dbReference>
<feature type="domain" description="USP" evidence="2">
    <location>
        <begin position="125"/>
        <end position="376"/>
    </location>
</feature>
<feature type="region of interest" description="Disordered" evidence="1">
    <location>
        <begin position="265"/>
        <end position="287"/>
    </location>
</feature>
<keyword evidence="4" id="KW-1185">Reference proteome</keyword>
<dbReference type="InterPro" id="IPR001394">
    <property type="entry name" value="Peptidase_C19_UCH"/>
</dbReference>
<evidence type="ECO:0000313" key="3">
    <source>
        <dbReference type="EMBL" id="GKT28160.1"/>
    </source>
</evidence>
<dbReference type="Pfam" id="PF00443">
    <property type="entry name" value="UCH"/>
    <property type="match status" value="1"/>
</dbReference>